<dbReference type="Proteomes" id="UP000027327">
    <property type="component" value="Unassembled WGS sequence"/>
</dbReference>
<dbReference type="AlphaFoldDB" id="A0A062IMH2"/>
<name>A0A062IMH2_ACIBA</name>
<dbReference type="EMBL" id="JMOD01000004">
    <property type="protein sequence ID" value="KCY22344.1"/>
    <property type="molecule type" value="Genomic_DNA"/>
</dbReference>
<keyword evidence="1" id="KW-0472">Membrane</keyword>
<proteinExistence type="predicted"/>
<reference evidence="2 3" key="1">
    <citation type="submission" date="2014-04" db="EMBL/GenBank/DDBJ databases">
        <title>Comparative genomics and transcriptomics to identify genetic mechanisms underlying the emergence of carbapenem resistant Acinetobacter baumannii (CRAb).</title>
        <authorList>
            <person name="Harris A.D."/>
            <person name="Johnson K.J."/>
            <person name="George J."/>
            <person name="Nadendla S."/>
            <person name="Daugherty S.C."/>
            <person name="Parankush S."/>
            <person name="Sadzewicz L."/>
            <person name="Tallon L."/>
            <person name="Sengamalay N."/>
            <person name="Hazen T.H."/>
            <person name="Rasko D.A."/>
        </authorList>
    </citation>
    <scope>NUCLEOTIDE SEQUENCE [LARGE SCALE GENOMIC DNA]</scope>
    <source>
        <strain evidence="2 3">21072</strain>
    </source>
</reference>
<comment type="caution">
    <text evidence="2">The sequence shown here is derived from an EMBL/GenBank/DDBJ whole genome shotgun (WGS) entry which is preliminary data.</text>
</comment>
<gene>
    <name evidence="2" type="ORF">J596_0385</name>
</gene>
<dbReference type="RefSeq" id="WP_031986183.1">
    <property type="nucleotide sequence ID" value="NZ_JMOD01000004.1"/>
</dbReference>
<feature type="transmembrane region" description="Helical" evidence="1">
    <location>
        <begin position="48"/>
        <end position="67"/>
    </location>
</feature>
<organism evidence="2 3">
    <name type="scientific">Acinetobacter baumannii 21072</name>
    <dbReference type="NCBI Taxonomy" id="1310697"/>
    <lineage>
        <taxon>Bacteria</taxon>
        <taxon>Pseudomonadati</taxon>
        <taxon>Pseudomonadota</taxon>
        <taxon>Gammaproteobacteria</taxon>
        <taxon>Moraxellales</taxon>
        <taxon>Moraxellaceae</taxon>
        <taxon>Acinetobacter</taxon>
        <taxon>Acinetobacter calcoaceticus/baumannii complex</taxon>
    </lineage>
</organism>
<evidence type="ECO:0000313" key="3">
    <source>
        <dbReference type="Proteomes" id="UP000027327"/>
    </source>
</evidence>
<feature type="transmembrane region" description="Helical" evidence="1">
    <location>
        <begin position="12"/>
        <end position="36"/>
    </location>
</feature>
<keyword evidence="1" id="KW-1133">Transmembrane helix</keyword>
<sequence length="130" mass="14228">MTEPVSTTIGGFAAWKAFGMTIVVAICVMAVAAVVLMMRMPRSPREWGVGLITTVISSLAGGSFIIIKFNLHAWATDVWGMIALGGFFFTCGLPGGAIVRWIFNYIEKKEDSDIFEVATDIKNDLKEFKD</sequence>
<feature type="transmembrane region" description="Helical" evidence="1">
    <location>
        <begin position="79"/>
        <end position="103"/>
    </location>
</feature>
<evidence type="ECO:0000313" key="2">
    <source>
        <dbReference type="EMBL" id="KCY22344.1"/>
    </source>
</evidence>
<evidence type="ECO:0000256" key="1">
    <source>
        <dbReference type="SAM" id="Phobius"/>
    </source>
</evidence>
<accession>A0A062IMH2</accession>
<dbReference type="PATRIC" id="fig|1310697.3.peg.362"/>
<protein>
    <submittedName>
        <fullName evidence="2">Putative membrane protein</fullName>
    </submittedName>
</protein>
<keyword evidence="1" id="KW-0812">Transmembrane</keyword>